<evidence type="ECO:0000256" key="1">
    <source>
        <dbReference type="SAM" id="Phobius"/>
    </source>
</evidence>
<proteinExistence type="predicted"/>
<dbReference type="Pfam" id="PF04892">
    <property type="entry name" value="VanZ"/>
    <property type="match status" value="1"/>
</dbReference>
<name>Q9K6M2_HALH5</name>
<dbReference type="EMBL" id="BA000004">
    <property type="protein sequence ID" value="BAB07426.1"/>
    <property type="molecule type" value="Genomic_DNA"/>
</dbReference>
<feature type="domain" description="VanZ-like" evidence="2">
    <location>
        <begin position="7"/>
        <end position="138"/>
    </location>
</feature>
<sequence length="146" mass="16836">MHKRLSWLAVILWMTLIFYFSHQPATDSAKLSSGVTEFLLAAIQQLLPHVQLELEQFHTIIRKLAHFFSYFTLGLLVFHALRQTRPNQKNSGLALLICMLYAISDEVHQLFIPGRSGEIRDVLIDTVGAFVGIFIYRMKHRLGNKR</sequence>
<dbReference type="DNASU" id="893826"/>
<dbReference type="HOGENOM" id="CLU_096028_0_3_9"/>
<dbReference type="PANTHER" id="PTHR28008">
    <property type="entry name" value="DOMAIN PROTEIN, PUTATIVE (AFU_ORTHOLOGUE AFUA_3G10980)-RELATED"/>
    <property type="match status" value="1"/>
</dbReference>
<accession>Q9K6M2</accession>
<keyword evidence="4" id="KW-1185">Reference proteome</keyword>
<dbReference type="PIR" id="C84113">
    <property type="entry name" value="C84113"/>
</dbReference>
<dbReference type="OrthoDB" id="291892at2"/>
<dbReference type="AlphaFoldDB" id="Q9K6M2"/>
<feature type="transmembrane region" description="Helical" evidence="1">
    <location>
        <begin position="93"/>
        <end position="112"/>
    </location>
</feature>
<dbReference type="PIRSF" id="PIRSF019083">
    <property type="entry name" value="UCP019083_VanZ"/>
    <property type="match status" value="1"/>
</dbReference>
<gene>
    <name evidence="3" type="ordered locus">BH3707</name>
</gene>
<organism evidence="3 4">
    <name type="scientific">Halalkalibacterium halodurans (strain ATCC BAA-125 / DSM 18197 / FERM 7344 / JCM 9153 / C-125)</name>
    <name type="common">Bacillus halodurans</name>
    <dbReference type="NCBI Taxonomy" id="272558"/>
    <lineage>
        <taxon>Bacteria</taxon>
        <taxon>Bacillati</taxon>
        <taxon>Bacillota</taxon>
        <taxon>Bacilli</taxon>
        <taxon>Bacillales</taxon>
        <taxon>Bacillaceae</taxon>
        <taxon>Halalkalibacterium (ex Joshi et al. 2022)</taxon>
    </lineage>
</organism>
<dbReference type="InterPro" id="IPR006976">
    <property type="entry name" value="VanZ-like"/>
</dbReference>
<evidence type="ECO:0000259" key="2">
    <source>
        <dbReference type="Pfam" id="PF04892"/>
    </source>
</evidence>
<evidence type="ECO:0000313" key="3">
    <source>
        <dbReference type="EMBL" id="BAB07426.1"/>
    </source>
</evidence>
<dbReference type="NCBIfam" id="NF037970">
    <property type="entry name" value="vanZ_1"/>
    <property type="match status" value="1"/>
</dbReference>
<feature type="transmembrane region" description="Helical" evidence="1">
    <location>
        <begin position="64"/>
        <end position="81"/>
    </location>
</feature>
<evidence type="ECO:0000313" key="4">
    <source>
        <dbReference type="Proteomes" id="UP000001258"/>
    </source>
</evidence>
<keyword evidence="1" id="KW-1133">Transmembrane helix</keyword>
<dbReference type="eggNOG" id="COG5652">
    <property type="taxonomic scope" value="Bacteria"/>
</dbReference>
<protein>
    <submittedName>
        <fullName evidence="3">Acetobutylicum phosphotransbutyrylase</fullName>
    </submittedName>
</protein>
<dbReference type="RefSeq" id="WP_010899832.1">
    <property type="nucleotide sequence ID" value="NC_002570.2"/>
</dbReference>
<reference evidence="3 4" key="1">
    <citation type="journal article" date="2000" name="Nucleic Acids Res.">
        <title>Complete genome sequence of the alkaliphilic bacterium Bacillus halodurans and genomic sequence comparison with Bacillus subtilis.</title>
        <authorList>
            <person name="Takami H."/>
            <person name="Nakasone K."/>
            <person name="Takaki Y."/>
            <person name="Maeno G."/>
            <person name="Sasaki R."/>
            <person name="Masui N."/>
            <person name="Fuji F."/>
            <person name="Hirama C."/>
            <person name="Nakamura Y."/>
            <person name="Ogasawara N."/>
            <person name="Kuhara S."/>
            <person name="Horikoshi K."/>
        </authorList>
    </citation>
    <scope>NUCLEOTIDE SEQUENCE [LARGE SCALE GENOMIC DNA]</scope>
    <source>
        <strain evidence="4">ATCC BAA-125 / DSM 18197 / FERM 7344 / JCM 9153 / C-125</strain>
    </source>
</reference>
<dbReference type="PANTHER" id="PTHR28008:SF1">
    <property type="entry name" value="DOMAIN PROTEIN, PUTATIVE (AFU_ORTHOLOGUE AFUA_3G10980)-RELATED"/>
    <property type="match status" value="1"/>
</dbReference>
<keyword evidence="1" id="KW-0812">Transmembrane</keyword>
<feature type="transmembrane region" description="Helical" evidence="1">
    <location>
        <begin position="118"/>
        <end position="136"/>
    </location>
</feature>
<dbReference type="STRING" id="272558.gene:10729620"/>
<dbReference type="InterPro" id="IPR016747">
    <property type="entry name" value="Phosphotransbutyrylase"/>
</dbReference>
<dbReference type="KEGG" id="bha:BH3707"/>
<dbReference type="Proteomes" id="UP000001258">
    <property type="component" value="Chromosome"/>
</dbReference>
<keyword evidence="1" id="KW-0472">Membrane</keyword>